<dbReference type="PANTHER" id="PTHR11953">
    <property type="entry name" value="EXOSOME COMPLEX COMPONENT"/>
    <property type="match status" value="1"/>
</dbReference>
<evidence type="ECO:0000313" key="10">
    <source>
        <dbReference type="EMBL" id="HGZ44453.1"/>
    </source>
</evidence>
<name>A0A832MNS6_UNCEI</name>
<dbReference type="PANTHER" id="PTHR11953:SF0">
    <property type="entry name" value="EXOSOME COMPLEX COMPONENT RRP41"/>
    <property type="match status" value="1"/>
</dbReference>
<evidence type="ECO:0000256" key="1">
    <source>
        <dbReference type="ARBA" id="ARBA00006678"/>
    </source>
</evidence>
<evidence type="ECO:0000256" key="4">
    <source>
        <dbReference type="ARBA" id="ARBA00022694"/>
    </source>
</evidence>
<dbReference type="SUPFAM" id="SSF55666">
    <property type="entry name" value="Ribonuclease PH domain 2-like"/>
    <property type="match status" value="1"/>
</dbReference>
<sequence length="265" mass="28719">MTRPPKAIRERAAAPGAPAFTRPDGRRPDQLRPLRFERHVIPHAEGSTLVHMGRTRVLVTATVEDKVPAWLRGRQQGWVTAEYAMLPRATAQRTPRTSQTGGRAQEIQRLIGRSLRTVTDLTAFGERTVILDCDVLEADGGTRTAAVNGALVALHDAFVTLSNRGQLRHAPLRDAVAAVSVGIVEGVPCLDLCYAEDAGAHVDMNVVMTGDGRFVELQGTAEGAAFDDAELRALLTLARRGIRRIRDAHRRLLGDSGLLPPPAAR</sequence>
<keyword evidence="6 10" id="KW-0548">Nucleotidyltransferase</keyword>
<dbReference type="InterPro" id="IPR036345">
    <property type="entry name" value="ExoRNase_PH_dom2_sf"/>
</dbReference>
<comment type="similarity">
    <text evidence="1 6">Belongs to the RNase PH family.</text>
</comment>
<feature type="region of interest" description="Disordered" evidence="7">
    <location>
        <begin position="1"/>
        <end position="29"/>
    </location>
</feature>
<keyword evidence="4 6" id="KW-0819">tRNA processing</keyword>
<evidence type="ECO:0000256" key="6">
    <source>
        <dbReference type="HAMAP-Rule" id="MF_00564"/>
    </source>
</evidence>
<dbReference type="InterPro" id="IPR020568">
    <property type="entry name" value="Ribosomal_Su5_D2-typ_SF"/>
</dbReference>
<dbReference type="InterPro" id="IPR027408">
    <property type="entry name" value="PNPase/RNase_PH_dom_sf"/>
</dbReference>
<dbReference type="GO" id="GO:0008033">
    <property type="term" value="P:tRNA processing"/>
    <property type="evidence" value="ECO:0007669"/>
    <property type="project" value="UniProtKB-UniRule"/>
</dbReference>
<feature type="domain" description="Exoribonuclease phosphorolytic" evidence="9">
    <location>
        <begin position="174"/>
        <end position="240"/>
    </location>
</feature>
<dbReference type="AlphaFoldDB" id="A0A832MNS6"/>
<proteinExistence type="inferred from homology"/>
<dbReference type="Gene3D" id="3.30.230.70">
    <property type="entry name" value="GHMP Kinase, N-terminal domain"/>
    <property type="match status" value="1"/>
</dbReference>
<dbReference type="EC" id="2.7.7.56" evidence="6"/>
<dbReference type="GO" id="GO:0009022">
    <property type="term" value="F:tRNA nucleotidyltransferase activity"/>
    <property type="evidence" value="ECO:0007669"/>
    <property type="project" value="UniProtKB-UniRule"/>
</dbReference>
<dbReference type="InterPro" id="IPR015847">
    <property type="entry name" value="ExoRNase_PH_dom2"/>
</dbReference>
<dbReference type="GO" id="GO:0031125">
    <property type="term" value="P:rRNA 3'-end processing"/>
    <property type="evidence" value="ECO:0007669"/>
    <property type="project" value="UniProtKB-ARBA"/>
</dbReference>
<dbReference type="InterPro" id="IPR001247">
    <property type="entry name" value="ExoRNase_PH_dom1"/>
</dbReference>
<dbReference type="GO" id="GO:0000049">
    <property type="term" value="F:tRNA binding"/>
    <property type="evidence" value="ECO:0007669"/>
    <property type="project" value="UniProtKB-UniRule"/>
</dbReference>
<dbReference type="HAMAP" id="MF_00564">
    <property type="entry name" value="RNase_PH"/>
    <property type="match status" value="1"/>
</dbReference>
<evidence type="ECO:0000256" key="7">
    <source>
        <dbReference type="SAM" id="MobiDB-lite"/>
    </source>
</evidence>
<evidence type="ECO:0000259" key="8">
    <source>
        <dbReference type="Pfam" id="PF01138"/>
    </source>
</evidence>
<feature type="binding site" evidence="6">
    <location>
        <begin position="141"/>
        <end position="143"/>
    </location>
    <ligand>
        <name>phosphate</name>
        <dbReference type="ChEBI" id="CHEBI:43474"/>
        <note>substrate</note>
    </ligand>
</feature>
<dbReference type="FunFam" id="3.30.230.70:FF:000003">
    <property type="entry name" value="Ribonuclease PH"/>
    <property type="match status" value="1"/>
</dbReference>
<dbReference type="InterPro" id="IPR002381">
    <property type="entry name" value="RNase_PH_bac-type"/>
</dbReference>
<keyword evidence="5" id="KW-0694">RNA-binding</keyword>
<comment type="subunit">
    <text evidence="6">Homohexameric ring arranged as a trimer of dimers.</text>
</comment>
<dbReference type="Pfam" id="PF03725">
    <property type="entry name" value="RNase_PH_C"/>
    <property type="match status" value="1"/>
</dbReference>
<comment type="catalytic activity">
    <reaction evidence="6">
        <text>tRNA(n+1) + phosphate = tRNA(n) + a ribonucleoside 5'-diphosphate</text>
        <dbReference type="Rhea" id="RHEA:10628"/>
        <dbReference type="Rhea" id="RHEA-COMP:17343"/>
        <dbReference type="Rhea" id="RHEA-COMP:17344"/>
        <dbReference type="ChEBI" id="CHEBI:43474"/>
        <dbReference type="ChEBI" id="CHEBI:57930"/>
        <dbReference type="ChEBI" id="CHEBI:173114"/>
        <dbReference type="EC" id="2.7.7.56"/>
    </reaction>
</comment>
<dbReference type="GO" id="GO:0000175">
    <property type="term" value="F:3'-5'-RNA exonuclease activity"/>
    <property type="evidence" value="ECO:0007669"/>
    <property type="project" value="UniProtKB-UniRule"/>
</dbReference>
<dbReference type="GO" id="GO:0016075">
    <property type="term" value="P:rRNA catabolic process"/>
    <property type="evidence" value="ECO:0007669"/>
    <property type="project" value="UniProtKB-UniRule"/>
</dbReference>
<evidence type="ECO:0000259" key="9">
    <source>
        <dbReference type="Pfam" id="PF03725"/>
    </source>
</evidence>
<accession>A0A832MNS6</accession>
<evidence type="ECO:0000256" key="5">
    <source>
        <dbReference type="ARBA" id="ARBA00022884"/>
    </source>
</evidence>
<evidence type="ECO:0000256" key="3">
    <source>
        <dbReference type="ARBA" id="ARBA00022555"/>
    </source>
</evidence>
<comment type="function">
    <text evidence="6">Phosphorolytic 3'-5' exoribonuclease that plays an important role in tRNA 3'-end maturation. Removes nucleotide residues following the 3'-CCA terminus of tRNAs; can also add nucleotides to the ends of RNA molecules by using nucleoside diphosphates as substrates, but this may not be physiologically important. Probably plays a role in initiation of 16S rRNA degradation (leading to ribosome degradation) during starvation.</text>
</comment>
<reference evidence="10" key="1">
    <citation type="journal article" date="2020" name="mSystems">
        <title>Genome- and Community-Level Interaction Insights into Carbon Utilization and Element Cycling Functions of Hydrothermarchaeota in Hydrothermal Sediment.</title>
        <authorList>
            <person name="Zhou Z."/>
            <person name="Liu Y."/>
            <person name="Xu W."/>
            <person name="Pan J."/>
            <person name="Luo Z.H."/>
            <person name="Li M."/>
        </authorList>
    </citation>
    <scope>NUCLEOTIDE SEQUENCE [LARGE SCALE GENOMIC DNA]</scope>
    <source>
        <strain evidence="10">SpSt-381</strain>
    </source>
</reference>
<protein>
    <recommendedName>
        <fullName evidence="6">Ribonuclease PH</fullName>
        <shortName evidence="6">RNase PH</shortName>
        <ecNumber evidence="6">2.7.7.56</ecNumber>
    </recommendedName>
    <alternativeName>
        <fullName evidence="6">tRNA nucleotidyltransferase</fullName>
    </alternativeName>
</protein>
<feature type="domain" description="Exoribonuclease phosphorolytic" evidence="8">
    <location>
        <begin position="30"/>
        <end position="157"/>
    </location>
</feature>
<dbReference type="NCBIfam" id="TIGR01966">
    <property type="entry name" value="RNasePH"/>
    <property type="match status" value="1"/>
</dbReference>
<gene>
    <name evidence="6" type="primary">rph</name>
    <name evidence="10" type="ORF">ENR23_13740</name>
</gene>
<dbReference type="EMBL" id="DSQF01000028">
    <property type="protein sequence ID" value="HGZ44453.1"/>
    <property type="molecule type" value="Genomic_DNA"/>
</dbReference>
<evidence type="ECO:0000256" key="2">
    <source>
        <dbReference type="ARBA" id="ARBA00022552"/>
    </source>
</evidence>
<organism evidence="10">
    <name type="scientific">Eiseniibacteriota bacterium</name>
    <dbReference type="NCBI Taxonomy" id="2212470"/>
    <lineage>
        <taxon>Bacteria</taxon>
        <taxon>Candidatus Eiseniibacteriota</taxon>
    </lineage>
</organism>
<keyword evidence="3 6" id="KW-0820">tRNA-binding</keyword>
<dbReference type="InterPro" id="IPR050080">
    <property type="entry name" value="RNase_PH"/>
</dbReference>
<dbReference type="SUPFAM" id="SSF54211">
    <property type="entry name" value="Ribosomal protein S5 domain 2-like"/>
    <property type="match status" value="1"/>
</dbReference>
<keyword evidence="6 10" id="KW-0808">Transferase</keyword>
<dbReference type="Pfam" id="PF01138">
    <property type="entry name" value="RNase_PH"/>
    <property type="match status" value="1"/>
</dbReference>
<dbReference type="CDD" id="cd11362">
    <property type="entry name" value="RNase_PH_bact"/>
    <property type="match status" value="1"/>
</dbReference>
<keyword evidence="2 6" id="KW-0698">rRNA processing</keyword>
<feature type="binding site" evidence="6">
    <location>
        <position position="103"/>
    </location>
    <ligand>
        <name>phosphate</name>
        <dbReference type="ChEBI" id="CHEBI:43474"/>
        <note>substrate</note>
    </ligand>
</feature>
<comment type="caution">
    <text evidence="10">The sequence shown here is derived from an EMBL/GenBank/DDBJ whole genome shotgun (WGS) entry which is preliminary data.</text>
</comment>